<dbReference type="InterPro" id="IPR051934">
    <property type="entry name" value="Phage_Tail_Fiber_Structural"/>
</dbReference>
<reference evidence="3 4" key="1">
    <citation type="submission" date="2019-01" db="EMBL/GenBank/DDBJ databases">
        <title>Still something new to discover - new insights into E. coli phage diversity and taxonomy.</title>
        <authorList>
            <person name="Korf I.H.E."/>
            <person name="Adriaennsens E."/>
            <person name="Dreiseikelmann B."/>
            <person name="Kropinski A."/>
            <person name="Nimtz M."/>
            <person name="Meier-Kolthoff J.P."/>
            <person name="Rohde M."/>
            <person name="van Raaij M."/>
            <person name="Wittmann J."/>
        </authorList>
    </citation>
    <scope>NUCLEOTIDE SEQUENCE [LARGE SCALE GENOMIC DNA]</scope>
</reference>
<evidence type="ECO:0008006" key="5">
    <source>
        <dbReference type="Google" id="ProtNLM"/>
    </source>
</evidence>
<organism evidence="3 4">
    <name type="scientific">Escherichia phage PTXU04</name>
    <dbReference type="NCBI Taxonomy" id="2508206"/>
    <lineage>
        <taxon>Viruses</taxon>
        <taxon>Duplodnaviria</taxon>
        <taxon>Heunggongvirae</taxon>
        <taxon>Uroviricota</taxon>
        <taxon>Caudoviricetes</taxon>
        <taxon>Xuquatrovirus</taxon>
        <taxon>Xuquatrovirus PTXU04</taxon>
    </lineage>
</organism>
<keyword evidence="1" id="KW-1230">Viral tail fiber protein</keyword>
<accession>A0A482MTW1</accession>
<dbReference type="GO" id="GO:0019062">
    <property type="term" value="P:virion attachment to host cell"/>
    <property type="evidence" value="ECO:0007669"/>
    <property type="project" value="UniProtKB-KW"/>
</dbReference>
<name>A0A482MTW1_9CAUD</name>
<evidence type="ECO:0000313" key="4">
    <source>
        <dbReference type="Proteomes" id="UP000307461"/>
    </source>
</evidence>
<keyword evidence="4" id="KW-1185">Reference proteome</keyword>
<proteinExistence type="predicted"/>
<dbReference type="GO" id="GO:0098024">
    <property type="term" value="C:virus tail, fiber"/>
    <property type="evidence" value="ECO:0007669"/>
    <property type="project" value="UniProtKB-KW"/>
</dbReference>
<keyword evidence="2" id="KW-1160">Virus entry into host cell</keyword>
<keyword evidence="1" id="KW-1227">Viral tail protein</keyword>
<sequence length="538" mass="53710">MSNQYYNFINPAEAGTIVDPFDYNREMEKITEAFSVVPPASQLTSGTLNYSTDTGTGNDHIATLDDFDTDYVAGSNVALRINDASTGPSTLSVNGLAAKDVTLSVFGAVAAGDLFAEGVYTFVFNGERFQILEMGARYYTTAFEQLSIAQAKAALAAASEAAALSERNAAAASAANALTSANAITASKDAAAGSATSAANSASAAAGSATSAANSASAANTSAVNSASSATAAANSATAAANSATASDASATAAANSATAAAGSAADAATYAQEAIDIVNAPNFLDRVQAAILELELFPGCTEFFDADIDPNVKYPGTTWVRLPASTSLRMSNATGSDVNGTTGADSVTLSTNNLASHNHSVTMGTVSSTDLGTDTLASVDLGTDTLANTTIAAKTTSSFDYGTKTASGYDPGAISTSGAGGHSHTFTAYTADGSGVRIRSAANDSTSAGNVTTSSAGNHTHTVALGAHTHTVALGAHTHTFPVGSHTHTVALGAHSHTVAYGSHGHSATLSLSNTGSGTSFGVVESSLILVAWYRSA</sequence>
<keyword evidence="1" id="KW-0946">Virion</keyword>
<keyword evidence="2" id="KW-1161">Viral attachment to host cell</keyword>
<evidence type="ECO:0000256" key="1">
    <source>
        <dbReference type="ARBA" id="ARBA00022672"/>
    </source>
</evidence>
<dbReference type="PANTHER" id="PTHR35191:SF1">
    <property type="entry name" value="PROPHAGE SIDE TAIL FIBER PROTEIN HOMOLOG STFQ-RELATED"/>
    <property type="match status" value="1"/>
</dbReference>
<dbReference type="EMBL" id="MK373772">
    <property type="protein sequence ID" value="QBQ76632.1"/>
    <property type="molecule type" value="Genomic_DNA"/>
</dbReference>
<evidence type="ECO:0000313" key="3">
    <source>
        <dbReference type="EMBL" id="QBQ76632.1"/>
    </source>
</evidence>
<keyword evidence="2" id="KW-0945">Host-virus interaction</keyword>
<protein>
    <recommendedName>
        <fullName evidence="5">Tail fiber protein</fullName>
    </recommendedName>
</protein>
<evidence type="ECO:0000256" key="2">
    <source>
        <dbReference type="ARBA" id="ARBA00022804"/>
    </source>
</evidence>
<dbReference type="Proteomes" id="UP000307461">
    <property type="component" value="Segment"/>
</dbReference>
<dbReference type="PANTHER" id="PTHR35191">
    <property type="entry name" value="PROPHAGE SIDE TAIL FIBER PROTEIN HOMOLOG STFQ-RELATED"/>
    <property type="match status" value="1"/>
</dbReference>
<gene>
    <name evidence="3" type="ORF">PTXU04_00018</name>
</gene>